<dbReference type="OrthoDB" id="1122215at2"/>
<dbReference type="KEGG" id="mart:BTR34_11520"/>
<proteinExistence type="predicted"/>
<feature type="transmembrane region" description="Helical" evidence="1">
    <location>
        <begin position="89"/>
        <end position="109"/>
    </location>
</feature>
<dbReference type="AlphaFoldDB" id="A0A1B7ZFP6"/>
<accession>A0A1B7ZFP6</accession>
<keyword evidence="1" id="KW-1133">Transmembrane helix</keyword>
<sequence>MKLWNFEAKNNPKEISNKLESALKTAGFVFNTNCDENNSVTFKVRKRILYAWYMAFQNWTIVNGKLVKTDNENSTDVEISFNQHFLIKLIVFTHISLILGLLIAIIAGINSSPTMYIFGGLILALGIVLWIGVQRKFEKDIQKYKTLISEILEYQRI</sequence>
<protein>
    <recommendedName>
        <fullName evidence="4">DUF423 domain-containing protein</fullName>
    </recommendedName>
</protein>
<keyword evidence="3" id="KW-1185">Reference proteome</keyword>
<keyword evidence="1" id="KW-0812">Transmembrane</keyword>
<dbReference type="STRING" id="1836467.BTR34_11520"/>
<gene>
    <name evidence="2" type="ORF">A9200_03135</name>
</gene>
<comment type="caution">
    <text evidence="2">The sequence shown here is derived from an EMBL/GenBank/DDBJ whole genome shotgun (WGS) entry which is preliminary data.</text>
</comment>
<name>A0A1B7ZFP6_9FLAO</name>
<reference evidence="3" key="1">
    <citation type="submission" date="2016-06" db="EMBL/GenBank/DDBJ databases">
        <authorList>
            <person name="Zhan P."/>
        </authorList>
    </citation>
    <scope>NUCLEOTIDE SEQUENCE [LARGE SCALE GENOMIC DNA]</scope>
    <source>
        <strain evidence="3">T28</strain>
    </source>
</reference>
<organism evidence="2 3">
    <name type="scientific">Maribacter hydrothermalis</name>
    <dbReference type="NCBI Taxonomy" id="1836467"/>
    <lineage>
        <taxon>Bacteria</taxon>
        <taxon>Pseudomonadati</taxon>
        <taxon>Bacteroidota</taxon>
        <taxon>Flavobacteriia</taxon>
        <taxon>Flavobacteriales</taxon>
        <taxon>Flavobacteriaceae</taxon>
        <taxon>Maribacter</taxon>
    </lineage>
</organism>
<feature type="transmembrane region" description="Helical" evidence="1">
    <location>
        <begin position="115"/>
        <end position="133"/>
    </location>
</feature>
<keyword evidence="1" id="KW-0472">Membrane</keyword>
<evidence type="ECO:0000256" key="1">
    <source>
        <dbReference type="SAM" id="Phobius"/>
    </source>
</evidence>
<dbReference type="EMBL" id="LZFP01000001">
    <property type="protein sequence ID" value="OBR42387.1"/>
    <property type="molecule type" value="Genomic_DNA"/>
</dbReference>
<dbReference type="RefSeq" id="WP_068481773.1">
    <property type="nucleotide sequence ID" value="NZ_CP018760.1"/>
</dbReference>
<dbReference type="Proteomes" id="UP000092164">
    <property type="component" value="Unassembled WGS sequence"/>
</dbReference>
<evidence type="ECO:0000313" key="2">
    <source>
        <dbReference type="EMBL" id="OBR42387.1"/>
    </source>
</evidence>
<evidence type="ECO:0008006" key="4">
    <source>
        <dbReference type="Google" id="ProtNLM"/>
    </source>
</evidence>
<evidence type="ECO:0000313" key="3">
    <source>
        <dbReference type="Proteomes" id="UP000092164"/>
    </source>
</evidence>